<comment type="similarity">
    <text evidence="3">Belongs to the EME1/MMS4 family.</text>
</comment>
<comment type="subcellular location">
    <subcellularLocation>
        <location evidence="2">Nucleus</location>
    </subcellularLocation>
</comment>
<proteinExistence type="inferred from homology"/>
<evidence type="ECO:0000313" key="17">
    <source>
        <dbReference type="Proteomes" id="UP001172155"/>
    </source>
</evidence>
<dbReference type="InterPro" id="IPR042530">
    <property type="entry name" value="EME1/EME2_C"/>
</dbReference>
<evidence type="ECO:0000313" key="16">
    <source>
        <dbReference type="EMBL" id="KAK0741024.1"/>
    </source>
</evidence>
<name>A0AA40EKH3_9PEZI</name>
<dbReference type="GO" id="GO:0048476">
    <property type="term" value="C:Holliday junction resolvase complex"/>
    <property type="evidence" value="ECO:0007669"/>
    <property type="project" value="InterPro"/>
</dbReference>
<dbReference type="GO" id="GO:0031297">
    <property type="term" value="P:replication fork processing"/>
    <property type="evidence" value="ECO:0007669"/>
    <property type="project" value="TreeGrafter"/>
</dbReference>
<dbReference type="GO" id="GO:0046872">
    <property type="term" value="F:metal ion binding"/>
    <property type="evidence" value="ECO:0007669"/>
    <property type="project" value="UniProtKB-KW"/>
</dbReference>
<evidence type="ECO:0000256" key="10">
    <source>
        <dbReference type="ARBA" id="ARBA00023172"/>
    </source>
</evidence>
<evidence type="ECO:0000259" key="15">
    <source>
        <dbReference type="SMART" id="SM00891"/>
    </source>
</evidence>
<feature type="compositionally biased region" description="Low complexity" evidence="14">
    <location>
        <begin position="41"/>
        <end position="51"/>
    </location>
</feature>
<dbReference type="GO" id="GO:0006302">
    <property type="term" value="P:double-strand break repair"/>
    <property type="evidence" value="ECO:0007669"/>
    <property type="project" value="TreeGrafter"/>
</dbReference>
<keyword evidence="17" id="KW-1185">Reference proteome</keyword>
<keyword evidence="11" id="KW-0234">DNA repair</keyword>
<dbReference type="GO" id="GO:0000712">
    <property type="term" value="P:resolution of meiotic recombination intermediates"/>
    <property type="evidence" value="ECO:0007669"/>
    <property type="project" value="TreeGrafter"/>
</dbReference>
<evidence type="ECO:0000256" key="9">
    <source>
        <dbReference type="ARBA" id="ARBA00022842"/>
    </source>
</evidence>
<keyword evidence="10" id="KW-0233">DNA recombination</keyword>
<dbReference type="PANTHER" id="PTHR21077">
    <property type="entry name" value="EME1 PROTEIN"/>
    <property type="match status" value="1"/>
</dbReference>
<keyword evidence="8" id="KW-0378">Hydrolase</keyword>
<sequence>MDSESEAEENRGVSDSIRASGDSDSDEFPELTSETLKNLPRLAHASSSKSALSRKAKGTKLPPTTRPALKRAASEDYAGLKRKPAGDRPAAPKKTAEEKAGNKEERAQQREEEKRRKQDEKEKAKLERLAEKEKEKALAEVNKIRTDKKISTPEMIVDLPESLDRVVRLQTEELLKELKVDCTEWMPPLPNAIRWRRKVASRYNDSLGHWEPRPLTIETEKTAMVIMSAQQFVDLATGTGPASLDAHATSVARAFPGHNRLYLIEGLELWFRQNAKHRNRAFAEQVRAGLSAGAPLARSRRPTTTPTVLDESIIRAALLTLQVDHDILVHHTDLPLATSQWIVRFTEFLGAAPYRRRCEAVNLAAAGFCMESGQVRAGDGPEDTFRRVLQHQARVTPAMAQGIVAEFRTARAMVRALEERGPAALEHVRKGTNRDGGYTDRTVGPSASRRMHRVWTGRKEGSTDI</sequence>
<evidence type="ECO:0000256" key="5">
    <source>
        <dbReference type="ARBA" id="ARBA00022723"/>
    </source>
</evidence>
<dbReference type="Gene3D" id="3.40.50.10130">
    <property type="match status" value="1"/>
</dbReference>
<dbReference type="GO" id="GO:0003677">
    <property type="term" value="F:DNA binding"/>
    <property type="evidence" value="ECO:0007669"/>
    <property type="project" value="InterPro"/>
</dbReference>
<keyword evidence="12" id="KW-0539">Nucleus</keyword>
<keyword evidence="6" id="KW-0255">Endonuclease</keyword>
<dbReference type="CDD" id="cd20085">
    <property type="entry name" value="XPF_nuclease_Mms4"/>
    <property type="match status" value="1"/>
</dbReference>
<keyword evidence="13" id="KW-0469">Meiosis</keyword>
<dbReference type="SMART" id="SM00891">
    <property type="entry name" value="ERCC4"/>
    <property type="match status" value="1"/>
</dbReference>
<accession>A0AA40EKH3</accession>
<evidence type="ECO:0000256" key="8">
    <source>
        <dbReference type="ARBA" id="ARBA00022801"/>
    </source>
</evidence>
<gene>
    <name evidence="16" type="ORF">B0T18DRAFT_432228</name>
</gene>
<protein>
    <recommendedName>
        <fullName evidence="15">ERCC4 domain-containing protein</fullName>
    </recommendedName>
</protein>
<comment type="cofactor">
    <cofactor evidence="1">
        <name>Mg(2+)</name>
        <dbReference type="ChEBI" id="CHEBI:18420"/>
    </cofactor>
</comment>
<reference evidence="16" key="1">
    <citation type="submission" date="2023-06" db="EMBL/GenBank/DDBJ databases">
        <title>Genome-scale phylogeny and comparative genomics of the fungal order Sordariales.</title>
        <authorList>
            <consortium name="Lawrence Berkeley National Laboratory"/>
            <person name="Hensen N."/>
            <person name="Bonometti L."/>
            <person name="Westerberg I."/>
            <person name="Brannstrom I.O."/>
            <person name="Guillou S."/>
            <person name="Cros-Aarteil S."/>
            <person name="Calhoun S."/>
            <person name="Haridas S."/>
            <person name="Kuo A."/>
            <person name="Mondo S."/>
            <person name="Pangilinan J."/>
            <person name="Riley R."/>
            <person name="LaButti K."/>
            <person name="Andreopoulos B."/>
            <person name="Lipzen A."/>
            <person name="Chen C."/>
            <person name="Yanf M."/>
            <person name="Daum C."/>
            <person name="Ng V."/>
            <person name="Clum A."/>
            <person name="Steindorff A."/>
            <person name="Ohm R."/>
            <person name="Martin F."/>
            <person name="Silar P."/>
            <person name="Natvig D."/>
            <person name="Lalanne C."/>
            <person name="Gautier V."/>
            <person name="Ament-velasquez S.L."/>
            <person name="Kruys A."/>
            <person name="Hutchinson M.I."/>
            <person name="Powell A.J."/>
            <person name="Barry K."/>
            <person name="Miller A.N."/>
            <person name="Grigoriev I.V."/>
            <person name="Debuchy R."/>
            <person name="Gladieux P."/>
            <person name="Thoren M.H."/>
            <person name="Johannesson H."/>
        </authorList>
    </citation>
    <scope>NUCLEOTIDE SEQUENCE</scope>
    <source>
        <strain evidence="16">SMH3187-1</strain>
    </source>
</reference>
<evidence type="ECO:0000256" key="14">
    <source>
        <dbReference type="SAM" id="MobiDB-lite"/>
    </source>
</evidence>
<keyword evidence="5" id="KW-0479">Metal-binding</keyword>
<keyword evidence="4" id="KW-0540">Nuclease</keyword>
<dbReference type="GO" id="GO:0008821">
    <property type="term" value="F:crossover junction DNA endonuclease activity"/>
    <property type="evidence" value="ECO:0007669"/>
    <property type="project" value="TreeGrafter"/>
</dbReference>
<feature type="compositionally biased region" description="Basic and acidic residues" evidence="14">
    <location>
        <begin position="94"/>
        <end position="124"/>
    </location>
</feature>
<dbReference type="EMBL" id="JAUKUD010000006">
    <property type="protein sequence ID" value="KAK0741024.1"/>
    <property type="molecule type" value="Genomic_DNA"/>
</dbReference>
<dbReference type="GO" id="GO:0031573">
    <property type="term" value="P:mitotic intra-S DNA damage checkpoint signaling"/>
    <property type="evidence" value="ECO:0007669"/>
    <property type="project" value="TreeGrafter"/>
</dbReference>
<dbReference type="InterPro" id="IPR006166">
    <property type="entry name" value="ERCC4_domain"/>
</dbReference>
<dbReference type="Proteomes" id="UP001172155">
    <property type="component" value="Unassembled WGS sequence"/>
</dbReference>
<keyword evidence="7" id="KW-0227">DNA damage</keyword>
<evidence type="ECO:0000256" key="12">
    <source>
        <dbReference type="ARBA" id="ARBA00023242"/>
    </source>
</evidence>
<dbReference type="InterPro" id="IPR033310">
    <property type="entry name" value="Mms4/EME1/EME2"/>
</dbReference>
<evidence type="ECO:0000256" key="13">
    <source>
        <dbReference type="ARBA" id="ARBA00023254"/>
    </source>
</evidence>
<evidence type="ECO:0000256" key="4">
    <source>
        <dbReference type="ARBA" id="ARBA00022722"/>
    </source>
</evidence>
<evidence type="ECO:0000256" key="7">
    <source>
        <dbReference type="ARBA" id="ARBA00022763"/>
    </source>
</evidence>
<feature type="region of interest" description="Disordered" evidence="14">
    <location>
        <begin position="1"/>
        <end position="124"/>
    </location>
</feature>
<dbReference type="Pfam" id="PF02732">
    <property type="entry name" value="ERCC4"/>
    <property type="match status" value="1"/>
</dbReference>
<dbReference type="Gene3D" id="1.10.150.670">
    <property type="entry name" value="Crossover junction endonuclease EME1, DNA-binding domain"/>
    <property type="match status" value="1"/>
</dbReference>
<dbReference type="PANTHER" id="PTHR21077:SF5">
    <property type="entry name" value="CROSSOVER JUNCTION ENDONUCLEASE MMS4"/>
    <property type="match status" value="1"/>
</dbReference>
<evidence type="ECO:0000256" key="2">
    <source>
        <dbReference type="ARBA" id="ARBA00004123"/>
    </source>
</evidence>
<dbReference type="GO" id="GO:0005634">
    <property type="term" value="C:nucleus"/>
    <property type="evidence" value="ECO:0007669"/>
    <property type="project" value="UniProtKB-SubCell"/>
</dbReference>
<evidence type="ECO:0000256" key="6">
    <source>
        <dbReference type="ARBA" id="ARBA00022759"/>
    </source>
</evidence>
<evidence type="ECO:0000256" key="3">
    <source>
        <dbReference type="ARBA" id="ARBA00005313"/>
    </source>
</evidence>
<evidence type="ECO:0000256" key="1">
    <source>
        <dbReference type="ARBA" id="ARBA00001946"/>
    </source>
</evidence>
<evidence type="ECO:0000256" key="11">
    <source>
        <dbReference type="ARBA" id="ARBA00023204"/>
    </source>
</evidence>
<feature type="domain" description="ERCC4" evidence="15">
    <location>
        <begin position="154"/>
        <end position="418"/>
    </location>
</feature>
<dbReference type="InterPro" id="IPR047521">
    <property type="entry name" value="XPF_nuclease_EME1_ascomycetes"/>
</dbReference>
<organism evidence="16 17">
    <name type="scientific">Schizothecium vesticola</name>
    <dbReference type="NCBI Taxonomy" id="314040"/>
    <lineage>
        <taxon>Eukaryota</taxon>
        <taxon>Fungi</taxon>
        <taxon>Dikarya</taxon>
        <taxon>Ascomycota</taxon>
        <taxon>Pezizomycotina</taxon>
        <taxon>Sordariomycetes</taxon>
        <taxon>Sordariomycetidae</taxon>
        <taxon>Sordariales</taxon>
        <taxon>Schizotheciaceae</taxon>
        <taxon>Schizothecium</taxon>
    </lineage>
</organism>
<dbReference type="AlphaFoldDB" id="A0AA40EKH3"/>
<feature type="region of interest" description="Disordered" evidence="14">
    <location>
        <begin position="430"/>
        <end position="465"/>
    </location>
</feature>
<comment type="caution">
    <text evidence="16">The sequence shown here is derived from an EMBL/GenBank/DDBJ whole genome shotgun (WGS) entry which is preliminary data.</text>
</comment>
<keyword evidence="9" id="KW-0460">Magnesium</keyword>